<dbReference type="EMBL" id="UINC01037769">
    <property type="protein sequence ID" value="SVB33753.1"/>
    <property type="molecule type" value="Genomic_DNA"/>
</dbReference>
<evidence type="ECO:0000313" key="2">
    <source>
        <dbReference type="EMBL" id="SVB33753.1"/>
    </source>
</evidence>
<evidence type="ECO:0000256" key="1">
    <source>
        <dbReference type="SAM" id="Phobius"/>
    </source>
</evidence>
<organism evidence="2">
    <name type="scientific">marine metagenome</name>
    <dbReference type="NCBI Taxonomy" id="408172"/>
    <lineage>
        <taxon>unclassified sequences</taxon>
        <taxon>metagenomes</taxon>
        <taxon>ecological metagenomes</taxon>
    </lineage>
</organism>
<keyword evidence="1" id="KW-0812">Transmembrane</keyword>
<keyword evidence="1" id="KW-1133">Transmembrane helix</keyword>
<gene>
    <name evidence="2" type="ORF">METZ01_LOCUS186607</name>
</gene>
<keyword evidence="1" id="KW-0472">Membrane</keyword>
<proteinExistence type="predicted"/>
<name>A0A382D815_9ZZZZ</name>
<sequence length="48" mass="5636">MEILLKYRFFVLIGIYFVCQFLELSDLAFIVFMVALLDLANVMSKNKD</sequence>
<accession>A0A382D815</accession>
<protein>
    <submittedName>
        <fullName evidence="2">Uncharacterized protein</fullName>
    </submittedName>
</protein>
<reference evidence="2" key="1">
    <citation type="submission" date="2018-05" db="EMBL/GenBank/DDBJ databases">
        <authorList>
            <person name="Lanie J.A."/>
            <person name="Ng W.-L."/>
            <person name="Kazmierczak K.M."/>
            <person name="Andrzejewski T.M."/>
            <person name="Davidsen T.M."/>
            <person name="Wayne K.J."/>
            <person name="Tettelin H."/>
            <person name="Glass J.I."/>
            <person name="Rusch D."/>
            <person name="Podicherti R."/>
            <person name="Tsui H.-C.T."/>
            <person name="Winkler M.E."/>
        </authorList>
    </citation>
    <scope>NUCLEOTIDE SEQUENCE</scope>
</reference>
<dbReference type="AlphaFoldDB" id="A0A382D815"/>
<feature type="transmembrane region" description="Helical" evidence="1">
    <location>
        <begin position="9"/>
        <end position="37"/>
    </location>
</feature>